<dbReference type="AlphaFoldDB" id="Q11H50"/>
<keyword evidence="1" id="KW-1133">Transmembrane helix</keyword>
<name>Q11H50_CHESB</name>
<accession>Q11H50</accession>
<gene>
    <name evidence="2" type="ordered locus">Meso_1882</name>
</gene>
<keyword evidence="1" id="KW-0812">Transmembrane</keyword>
<dbReference type="KEGG" id="mes:Meso_1882"/>
<dbReference type="HOGENOM" id="CLU_1160106_0_0_5"/>
<dbReference type="eggNOG" id="ENOG5032TQ2">
    <property type="taxonomic scope" value="Bacteria"/>
</dbReference>
<reference evidence="2" key="1">
    <citation type="submission" date="2006-06" db="EMBL/GenBank/DDBJ databases">
        <title>Complete sequence of chromosome of Chelativorans sp. BNC1.</title>
        <authorList>
            <consortium name="US DOE Joint Genome Institute"/>
            <person name="Copeland A."/>
            <person name="Lucas S."/>
            <person name="Lapidus A."/>
            <person name="Barry K."/>
            <person name="Detter J.C."/>
            <person name="Glavina del Rio T."/>
            <person name="Hammon N."/>
            <person name="Israni S."/>
            <person name="Dalin E."/>
            <person name="Tice H."/>
            <person name="Pitluck S."/>
            <person name="Chertkov O."/>
            <person name="Brettin T."/>
            <person name="Bruce D."/>
            <person name="Han C."/>
            <person name="Tapia R."/>
            <person name="Gilna P."/>
            <person name="Schmutz J."/>
            <person name="Larimer F."/>
            <person name="Land M."/>
            <person name="Hauser L."/>
            <person name="Kyrpides N."/>
            <person name="Mikhailova N."/>
            <person name="Richardson P."/>
        </authorList>
    </citation>
    <scope>NUCLEOTIDE SEQUENCE</scope>
    <source>
        <strain evidence="2">BNC1</strain>
    </source>
</reference>
<organism evidence="2">
    <name type="scientific">Chelativorans sp. (strain BNC1)</name>
    <dbReference type="NCBI Taxonomy" id="266779"/>
    <lineage>
        <taxon>Bacteria</taxon>
        <taxon>Pseudomonadati</taxon>
        <taxon>Pseudomonadota</taxon>
        <taxon>Alphaproteobacteria</taxon>
        <taxon>Hyphomicrobiales</taxon>
        <taxon>Phyllobacteriaceae</taxon>
        <taxon>Chelativorans</taxon>
    </lineage>
</organism>
<evidence type="ECO:0000256" key="1">
    <source>
        <dbReference type="SAM" id="Phobius"/>
    </source>
</evidence>
<feature type="transmembrane region" description="Helical" evidence="1">
    <location>
        <begin position="35"/>
        <end position="53"/>
    </location>
</feature>
<protein>
    <recommendedName>
        <fullName evidence="3">Transmembrane protein</fullName>
    </recommendedName>
</protein>
<evidence type="ECO:0000313" key="2">
    <source>
        <dbReference type="EMBL" id="ABG63275.1"/>
    </source>
</evidence>
<feature type="transmembrane region" description="Helical" evidence="1">
    <location>
        <begin position="7"/>
        <end position="29"/>
    </location>
</feature>
<sequence>MRTMTKVQSWIVFICSTAALIGFCFWFYAEPSFEPAIGIIAGIGGVVGSFWPFSPQKPRLSPEERIAARDKWRPIFRDYFLNAARKDYRGDCIVHDVNRLDDYPNTEENPKGISPWFRVGLMGTYEGGVLLGLRWTYLVDEGGTWKEYESRKPDGAVKVMLLGEVPYESIESVNFDGDDYYNKPHLFCHFEHGGEPYKRLFYGEEFRLDPGFPHHYREIAEYQHKPARWQFWKRGG</sequence>
<keyword evidence="1" id="KW-0472">Membrane</keyword>
<dbReference type="EMBL" id="CP000390">
    <property type="protein sequence ID" value="ABG63275.1"/>
    <property type="molecule type" value="Genomic_DNA"/>
</dbReference>
<proteinExistence type="predicted"/>
<evidence type="ECO:0008006" key="3">
    <source>
        <dbReference type="Google" id="ProtNLM"/>
    </source>
</evidence>